<reference evidence="1" key="1">
    <citation type="submission" date="2024-07" db="EMBL/GenBank/DDBJ databases">
        <authorList>
            <person name="Bringhurst R.M."/>
            <person name="Homer T.E."/>
        </authorList>
    </citation>
    <scope>NUCLEOTIDE SEQUENCE</scope>
</reference>
<protein>
    <submittedName>
        <fullName evidence="1">Virion structural protein</fullName>
    </submittedName>
</protein>
<name>A0AB39CDW2_9VIRU</name>
<organism evidence="1">
    <name type="scientific">Pseudomonas phage HRDY3</name>
    <dbReference type="NCBI Taxonomy" id="3236930"/>
    <lineage>
        <taxon>Viruses</taxon>
    </lineage>
</organism>
<evidence type="ECO:0000313" key="1">
    <source>
        <dbReference type="EMBL" id="XDJ15025.1"/>
    </source>
</evidence>
<proteinExistence type="predicted"/>
<accession>A0AB39CDW2</accession>
<sequence>MANINGNLSVVGEVLNLKLEKLAADPTGGGLVESRVWYNTVTKALKLYNGTAAVELGGGISAEDLADALVPYAQTTDVNTAISNAVQDLVSGTEMQGAIDNALAGLDFQSDVLGVEGVFTNAAGRYIYEDGSAFTSGVAAAAGDIVVVDAAGVIQSVAYDVSVAGPGALTWNRDTSTWYRWNGTNWAEFGGLSGFTAGNGLESAGDVVSVKAANASIVVAAGGISVGDLSATYVTQAEKADLATDAELAAVASDVSDLQTQVSASFFAFDSDATSATSHTVTHNLNYRWPIVQVVDKTTNTTVIPDSITFNSVNELVITLGVAATVLVQVSWVKTTA</sequence>
<dbReference type="EMBL" id="PQ015379">
    <property type="protein sequence ID" value="XDJ15025.1"/>
    <property type="molecule type" value="Genomic_DNA"/>
</dbReference>